<organism evidence="2 3">
    <name type="scientific">Pelagihabitans pacificus</name>
    <dbReference type="NCBI Taxonomy" id="2696054"/>
    <lineage>
        <taxon>Bacteria</taxon>
        <taxon>Pseudomonadati</taxon>
        <taxon>Bacteroidota</taxon>
        <taxon>Flavobacteriia</taxon>
        <taxon>Flavobacteriales</taxon>
        <taxon>Flavobacteriaceae</taxon>
        <taxon>Pelagihabitans</taxon>
    </lineage>
</organism>
<evidence type="ECO:0000259" key="1">
    <source>
        <dbReference type="Pfam" id="PF04773"/>
    </source>
</evidence>
<protein>
    <submittedName>
        <fullName evidence="2">FecR domain-containing protein</fullName>
    </submittedName>
</protein>
<dbReference type="InterPro" id="IPR006860">
    <property type="entry name" value="FecR"/>
</dbReference>
<dbReference type="GO" id="GO:0016989">
    <property type="term" value="F:sigma factor antagonist activity"/>
    <property type="evidence" value="ECO:0007669"/>
    <property type="project" value="TreeGrafter"/>
</dbReference>
<dbReference type="InterPro" id="IPR012373">
    <property type="entry name" value="Ferrdict_sens_TM"/>
</dbReference>
<comment type="caution">
    <text evidence="2">The sequence shown here is derived from an EMBL/GenBank/DDBJ whole genome shotgun (WGS) entry which is preliminary data.</text>
</comment>
<dbReference type="PROSITE" id="PS51257">
    <property type="entry name" value="PROKAR_LIPOPROTEIN"/>
    <property type="match status" value="1"/>
</dbReference>
<keyword evidence="3" id="KW-1185">Reference proteome</keyword>
<name>A0A967E626_9FLAO</name>
<reference evidence="2" key="2">
    <citation type="submission" date="2020-03" db="EMBL/GenBank/DDBJ databases">
        <title>Flavobacteriaceae bacterium strain TP-CH-4, a member of the family Flavobacteriaceae isolated from a deep-sea seamount.</title>
        <authorList>
            <person name="Zhang D.-C."/>
        </authorList>
    </citation>
    <scope>NUCLEOTIDE SEQUENCE</scope>
    <source>
        <strain evidence="2">TP-CH-4</strain>
    </source>
</reference>
<dbReference type="PANTHER" id="PTHR30273:SF2">
    <property type="entry name" value="PROTEIN FECR"/>
    <property type="match status" value="1"/>
</dbReference>
<dbReference type="Gene3D" id="2.60.120.1440">
    <property type="match status" value="1"/>
</dbReference>
<dbReference type="Proteomes" id="UP000707206">
    <property type="component" value="Unassembled WGS sequence"/>
</dbReference>
<dbReference type="PANTHER" id="PTHR30273">
    <property type="entry name" value="PERIPLASMIC SIGNAL SENSOR AND SIGMA FACTOR ACTIVATOR FECR-RELATED"/>
    <property type="match status" value="1"/>
</dbReference>
<evidence type="ECO:0000313" key="3">
    <source>
        <dbReference type="Proteomes" id="UP000707206"/>
    </source>
</evidence>
<reference evidence="2" key="1">
    <citation type="submission" date="2019-07" db="EMBL/GenBank/DDBJ databases">
        <authorList>
            <person name="De-Chao Zhang Q."/>
        </authorList>
    </citation>
    <scope>NUCLEOTIDE SEQUENCE</scope>
    <source>
        <strain evidence="2">TP-CH-4</strain>
    </source>
</reference>
<sequence length="195" mass="22042">MNLRNLSIGFLWGMLLFASSCSDDGVEVQTQDNFEATTLPDGSLILVNHYTLLSYDENFTPRKVTLEGEAFFEVAKGESDFVVSTKNGTVWVKGTEFNVKTAADQLEVDVKSGWVKLKTEFDENEVKNGMKAVYKEGENAVRTVKSDQEYRKWTRALKKEFKKIGKEIQPVAKQIGKEFKKAGKTVGKELRKLKD</sequence>
<dbReference type="RefSeq" id="WP_152573711.1">
    <property type="nucleotide sequence ID" value="NZ_VIKU02000002.1"/>
</dbReference>
<gene>
    <name evidence="2" type="ORF">FK220_007555</name>
</gene>
<dbReference type="Pfam" id="PF04773">
    <property type="entry name" value="FecR"/>
    <property type="match status" value="1"/>
</dbReference>
<evidence type="ECO:0000313" key="2">
    <source>
        <dbReference type="EMBL" id="NHF59190.1"/>
    </source>
</evidence>
<dbReference type="EMBL" id="VIKU02000002">
    <property type="protein sequence ID" value="NHF59190.1"/>
    <property type="molecule type" value="Genomic_DNA"/>
</dbReference>
<proteinExistence type="predicted"/>
<feature type="domain" description="FecR protein" evidence="1">
    <location>
        <begin position="32"/>
        <end position="115"/>
    </location>
</feature>
<accession>A0A967E626</accession>
<dbReference type="AlphaFoldDB" id="A0A967E626"/>